<evidence type="ECO:0000256" key="8">
    <source>
        <dbReference type="PROSITE-ProRule" id="PRU00175"/>
    </source>
</evidence>
<dbReference type="Gramene" id="RZC76897">
    <property type="protein sequence ID" value="RZC76897"/>
    <property type="gene ID" value="C5167_001033"/>
</dbReference>
<gene>
    <name evidence="11" type="ORF">C5167_001033</name>
</gene>
<dbReference type="PANTHER" id="PTHR22937:SF65">
    <property type="entry name" value="E3 UBIQUITIN-PROTEIN LIGASE ARK2C"/>
    <property type="match status" value="1"/>
</dbReference>
<evidence type="ECO:0000256" key="6">
    <source>
        <dbReference type="ARBA" id="ARBA00022786"/>
    </source>
</evidence>
<feature type="region of interest" description="Disordered" evidence="9">
    <location>
        <begin position="1"/>
        <end position="27"/>
    </location>
</feature>
<feature type="region of interest" description="Disordered" evidence="9">
    <location>
        <begin position="104"/>
        <end position="161"/>
    </location>
</feature>
<dbReference type="EMBL" id="CM010723">
    <property type="protein sequence ID" value="RZC76897.1"/>
    <property type="molecule type" value="Genomic_DNA"/>
</dbReference>
<feature type="domain" description="RING-type" evidence="10">
    <location>
        <begin position="462"/>
        <end position="504"/>
    </location>
</feature>
<feature type="region of interest" description="Disordered" evidence="9">
    <location>
        <begin position="55"/>
        <end position="87"/>
    </location>
</feature>
<evidence type="ECO:0000313" key="12">
    <source>
        <dbReference type="Proteomes" id="UP000316621"/>
    </source>
</evidence>
<dbReference type="OMA" id="HSGWISE"/>
<reference evidence="11 12" key="1">
    <citation type="journal article" date="2018" name="Science">
        <title>The opium poppy genome and morphinan production.</title>
        <authorList>
            <person name="Guo L."/>
            <person name="Winzer T."/>
            <person name="Yang X."/>
            <person name="Li Y."/>
            <person name="Ning Z."/>
            <person name="He Z."/>
            <person name="Teodor R."/>
            <person name="Lu Y."/>
            <person name="Bowser T.A."/>
            <person name="Graham I.A."/>
            <person name="Ye K."/>
        </authorList>
    </citation>
    <scope>NUCLEOTIDE SEQUENCE [LARGE SCALE GENOMIC DNA]</scope>
    <source>
        <strain evidence="12">cv. HN1</strain>
        <tissue evidence="11">Leaves</tissue>
    </source>
</reference>
<name>A0A4Y7KVU7_PAPSO</name>
<proteinExistence type="predicted"/>
<dbReference type="Proteomes" id="UP000316621">
    <property type="component" value="Chromosome 9"/>
</dbReference>
<evidence type="ECO:0000256" key="2">
    <source>
        <dbReference type="ARBA" id="ARBA00012483"/>
    </source>
</evidence>
<evidence type="ECO:0000256" key="1">
    <source>
        <dbReference type="ARBA" id="ARBA00000900"/>
    </source>
</evidence>
<evidence type="ECO:0000256" key="4">
    <source>
        <dbReference type="ARBA" id="ARBA00022723"/>
    </source>
</evidence>
<evidence type="ECO:0000256" key="3">
    <source>
        <dbReference type="ARBA" id="ARBA00022679"/>
    </source>
</evidence>
<evidence type="ECO:0000256" key="5">
    <source>
        <dbReference type="ARBA" id="ARBA00022771"/>
    </source>
</evidence>
<dbReference type="InterPro" id="IPR045191">
    <property type="entry name" value="MBR1/2-like"/>
</dbReference>
<organism evidence="11 12">
    <name type="scientific">Papaver somniferum</name>
    <name type="common">Opium poppy</name>
    <dbReference type="NCBI Taxonomy" id="3469"/>
    <lineage>
        <taxon>Eukaryota</taxon>
        <taxon>Viridiplantae</taxon>
        <taxon>Streptophyta</taxon>
        <taxon>Embryophyta</taxon>
        <taxon>Tracheophyta</taxon>
        <taxon>Spermatophyta</taxon>
        <taxon>Magnoliopsida</taxon>
        <taxon>Ranunculales</taxon>
        <taxon>Papaveraceae</taxon>
        <taxon>Papaveroideae</taxon>
        <taxon>Papaver</taxon>
    </lineage>
</organism>
<keyword evidence="5 8" id="KW-0863">Zinc-finger</keyword>
<dbReference type="EC" id="2.3.2.27" evidence="2"/>
<dbReference type="AlphaFoldDB" id="A0A4Y7KVU7"/>
<evidence type="ECO:0000259" key="10">
    <source>
        <dbReference type="PROSITE" id="PS50089"/>
    </source>
</evidence>
<keyword evidence="7" id="KW-0862">Zinc</keyword>
<evidence type="ECO:0000313" key="11">
    <source>
        <dbReference type="EMBL" id="RZC76897.1"/>
    </source>
</evidence>
<feature type="compositionally biased region" description="Low complexity" evidence="9">
    <location>
        <begin position="59"/>
        <end position="76"/>
    </location>
</feature>
<dbReference type="STRING" id="3469.A0A4Y7KVU7"/>
<dbReference type="GO" id="GO:0061630">
    <property type="term" value="F:ubiquitin protein ligase activity"/>
    <property type="evidence" value="ECO:0007669"/>
    <property type="project" value="UniProtKB-EC"/>
</dbReference>
<dbReference type="PROSITE" id="PS50089">
    <property type="entry name" value="ZF_RING_2"/>
    <property type="match status" value="1"/>
</dbReference>
<dbReference type="InterPro" id="IPR013083">
    <property type="entry name" value="Znf_RING/FYVE/PHD"/>
</dbReference>
<evidence type="ECO:0000256" key="7">
    <source>
        <dbReference type="ARBA" id="ARBA00022833"/>
    </source>
</evidence>
<feature type="region of interest" description="Disordered" evidence="9">
    <location>
        <begin position="242"/>
        <end position="268"/>
    </location>
</feature>
<accession>A0A4Y7KVU7</accession>
<dbReference type="InterPro" id="IPR001841">
    <property type="entry name" value="Znf_RING"/>
</dbReference>
<dbReference type="GO" id="GO:0008270">
    <property type="term" value="F:zinc ion binding"/>
    <property type="evidence" value="ECO:0007669"/>
    <property type="project" value="UniProtKB-KW"/>
</dbReference>
<evidence type="ECO:0000256" key="9">
    <source>
        <dbReference type="SAM" id="MobiDB-lite"/>
    </source>
</evidence>
<sequence length="511" mass="55588">MGHRHLFGTPQMFEMDNDQNPSPLHAEHSLIPLGWTGAADTGGSVFPIENLPAGGINFTSQRRSSNEYSSSSSSTESSHRNIGQRGNEYCSTNFTMEIRHHQVTTSGPTYDPTLHPSAGGSTWPAPHNYADQPSSSHHRHLNHGFGSSSVTPTIGDISGPCKRKRAEVSAVFENGSSSRHYNATNTPDVSLSLDLPSEKPQHWAWDPMSAASTYGGSNLSIGEEHSQRNVRGRIALDLEQDLPQPHLLSNPSRRLPSTGRPVGQNGTVDCTGVPVSSAAQGRLIPSDTSGFSHVTNQFSVGSSSASISQEISGYNHDQPSRRTPIVPPQTHNLPHIQGVRGRSNLAQRTFLAYETASTHPHRGYVPATENTMHSMSDNHSRHIRSAVGWRRPDRSERLGLPHPRLHSATGGVDAHARFVEELLDLGERIGTVNTGLSEDVISKCLIETICCSFDQSQDEGSCAICLEDYKDKEVIGAVKNCGHDYHIGCIRKWLSMKNACPICKSPAVKDE</sequence>
<dbReference type="Pfam" id="PF13639">
    <property type="entry name" value="zf-RING_2"/>
    <property type="match status" value="1"/>
</dbReference>
<dbReference type="FunFam" id="3.30.40.10:FF:000538">
    <property type="entry name" value="E3 ubiquitin-protein ligase MBR2 isoform A"/>
    <property type="match status" value="1"/>
</dbReference>
<dbReference type="SUPFAM" id="SSF57850">
    <property type="entry name" value="RING/U-box"/>
    <property type="match status" value="1"/>
</dbReference>
<dbReference type="Gene3D" id="3.30.40.10">
    <property type="entry name" value="Zinc/RING finger domain, C3HC4 (zinc finger)"/>
    <property type="match status" value="1"/>
</dbReference>
<dbReference type="SMART" id="SM00184">
    <property type="entry name" value="RING"/>
    <property type="match status" value="1"/>
</dbReference>
<keyword evidence="3" id="KW-0808">Transferase</keyword>
<keyword evidence="4" id="KW-0479">Metal-binding</keyword>
<keyword evidence="6" id="KW-0833">Ubl conjugation pathway</keyword>
<dbReference type="PANTHER" id="PTHR22937">
    <property type="entry name" value="E3 UBIQUITIN-PROTEIN LIGASE RNF165"/>
    <property type="match status" value="1"/>
</dbReference>
<keyword evidence="12" id="KW-1185">Reference proteome</keyword>
<protein>
    <recommendedName>
        <fullName evidence="2">RING-type E3 ubiquitin transferase</fullName>
        <ecNumber evidence="2">2.3.2.27</ecNumber>
    </recommendedName>
</protein>
<dbReference type="CDD" id="cd16469">
    <property type="entry name" value="RING-H2_RNF24-like"/>
    <property type="match status" value="1"/>
</dbReference>
<comment type="catalytic activity">
    <reaction evidence="1">
        <text>S-ubiquitinyl-[E2 ubiquitin-conjugating enzyme]-L-cysteine + [acceptor protein]-L-lysine = [E2 ubiquitin-conjugating enzyme]-L-cysteine + N(6)-ubiquitinyl-[acceptor protein]-L-lysine.</text>
        <dbReference type="EC" id="2.3.2.27"/>
    </reaction>
</comment>